<organism evidence="3 5">
    <name type="scientific">Enterococcus silesiacus</name>
    <dbReference type="NCBI Taxonomy" id="332949"/>
    <lineage>
        <taxon>Bacteria</taxon>
        <taxon>Bacillati</taxon>
        <taxon>Bacillota</taxon>
        <taxon>Bacilli</taxon>
        <taxon>Lactobacillales</taxon>
        <taxon>Enterococcaceae</taxon>
        <taxon>Enterococcus</taxon>
    </lineage>
</organism>
<evidence type="ECO:0000313" key="3">
    <source>
        <dbReference type="EMBL" id="OJG90705.1"/>
    </source>
</evidence>
<dbReference type="EMBL" id="CP013614">
    <property type="protein sequence ID" value="ALS01309.1"/>
    <property type="molecule type" value="Genomic_DNA"/>
</dbReference>
<protein>
    <submittedName>
        <fullName evidence="3">Uncharacterized protein</fullName>
    </submittedName>
</protein>
<evidence type="ECO:0000313" key="2">
    <source>
        <dbReference type="EMBL" id="ALS01309.1"/>
    </source>
</evidence>
<evidence type="ECO:0000256" key="1">
    <source>
        <dbReference type="SAM" id="Phobius"/>
    </source>
</evidence>
<feature type="transmembrane region" description="Helical" evidence="1">
    <location>
        <begin position="42"/>
        <end position="62"/>
    </location>
</feature>
<dbReference type="PROSITE" id="PS51257">
    <property type="entry name" value="PROKAR_LIPOPROTEIN"/>
    <property type="match status" value="1"/>
</dbReference>
<evidence type="ECO:0000313" key="5">
    <source>
        <dbReference type="Proteomes" id="UP000183039"/>
    </source>
</evidence>
<evidence type="ECO:0000313" key="4">
    <source>
        <dbReference type="Proteomes" id="UP000065511"/>
    </source>
</evidence>
<feature type="transmembrane region" description="Helical" evidence="1">
    <location>
        <begin position="20"/>
        <end position="36"/>
    </location>
</feature>
<dbReference type="Proteomes" id="UP000065511">
    <property type="component" value="Chromosome"/>
</dbReference>
<gene>
    <name evidence="2" type="ORF">ATZ33_07990</name>
    <name evidence="3" type="ORF">RV15_GL001056</name>
</gene>
<keyword evidence="1" id="KW-0472">Membrane</keyword>
<dbReference type="EMBL" id="JXLC01000018">
    <property type="protein sequence ID" value="OJG90705.1"/>
    <property type="molecule type" value="Genomic_DNA"/>
</dbReference>
<reference evidence="3 5" key="1">
    <citation type="submission" date="2014-12" db="EMBL/GenBank/DDBJ databases">
        <title>Draft genome sequences of 29 type strains of Enterococci.</title>
        <authorList>
            <person name="Zhong Z."/>
            <person name="Sun Z."/>
            <person name="Liu W."/>
            <person name="Zhang W."/>
            <person name="Zhang H."/>
        </authorList>
    </citation>
    <scope>NUCLEOTIDE SEQUENCE [LARGE SCALE GENOMIC DNA]</scope>
    <source>
        <strain evidence="3 5">DSM 22801</strain>
    </source>
</reference>
<dbReference type="Proteomes" id="UP000183039">
    <property type="component" value="Unassembled WGS sequence"/>
</dbReference>
<accession>A0A0S3KAG8</accession>
<keyword evidence="1" id="KW-1133">Transmembrane helix</keyword>
<dbReference type="KEGG" id="ess:ATZ33_07990"/>
<dbReference type="RefSeq" id="WP_071878354.1">
    <property type="nucleotide sequence ID" value="NZ_JXLC01000018.1"/>
</dbReference>
<proteinExistence type="predicted"/>
<name>A0A0S3KAG8_9ENTE</name>
<dbReference type="AlphaFoldDB" id="A0A0S3KAG8"/>
<sequence>MKKQDNEKKDVVSLKGKISGWIFSIFVGCVALNIAIKLLAEVWLPLVCLIIFIVLLAIGYRLKRFNDWR</sequence>
<reference evidence="2 4" key="2">
    <citation type="submission" date="2015-12" db="EMBL/GenBank/DDBJ databases">
        <authorList>
            <person name="Lauer A."/>
            <person name="Humrighouse B."/>
            <person name="Loparev V."/>
            <person name="Shewmaker P.L."/>
            <person name="Whitney A.M."/>
            <person name="McLaughlin R.W."/>
        </authorList>
    </citation>
    <scope>NUCLEOTIDE SEQUENCE [LARGE SCALE GENOMIC DNA]</scope>
    <source>
        <strain evidence="2 4">LMG 23085</strain>
    </source>
</reference>
<keyword evidence="1" id="KW-0812">Transmembrane</keyword>
<dbReference type="OrthoDB" id="9960923at2"/>
<keyword evidence="4" id="KW-1185">Reference proteome</keyword>